<evidence type="ECO:0000256" key="1">
    <source>
        <dbReference type="ARBA" id="ARBA00004141"/>
    </source>
</evidence>
<feature type="transmembrane region" description="Helical" evidence="5">
    <location>
        <begin position="30"/>
        <end position="54"/>
    </location>
</feature>
<feature type="transmembrane region" description="Helical" evidence="5">
    <location>
        <begin position="374"/>
        <end position="394"/>
    </location>
</feature>
<dbReference type="PROSITE" id="PS50801">
    <property type="entry name" value="STAS"/>
    <property type="match status" value="1"/>
</dbReference>
<evidence type="ECO:0000256" key="4">
    <source>
        <dbReference type="ARBA" id="ARBA00023136"/>
    </source>
</evidence>
<keyword evidence="9" id="KW-1185">Reference proteome</keyword>
<protein>
    <recommendedName>
        <fullName evidence="6">STAS domain-containing protein</fullName>
    </recommendedName>
</protein>
<evidence type="ECO:0000313" key="7">
    <source>
        <dbReference type="EMBL" id="ERL90241.1"/>
    </source>
</evidence>
<dbReference type="InterPro" id="IPR036513">
    <property type="entry name" value="STAS_dom_sf"/>
</dbReference>
<feature type="transmembrane region" description="Helical" evidence="5">
    <location>
        <begin position="401"/>
        <end position="423"/>
    </location>
</feature>
<feature type="transmembrane region" description="Helical" evidence="5">
    <location>
        <begin position="231"/>
        <end position="258"/>
    </location>
</feature>
<dbReference type="InterPro" id="IPR001902">
    <property type="entry name" value="SLC26A/SulP_fam"/>
</dbReference>
<dbReference type="EnsemblMetazoa" id="XM_019903577.1">
    <property type="protein sequence ID" value="XP_019759136.1"/>
    <property type="gene ID" value="LOC109537052"/>
</dbReference>
<organism evidence="7 10">
    <name type="scientific">Dendroctonus ponderosae</name>
    <name type="common">Mountain pine beetle</name>
    <dbReference type="NCBI Taxonomy" id="77166"/>
    <lineage>
        <taxon>Eukaryota</taxon>
        <taxon>Metazoa</taxon>
        <taxon>Ecdysozoa</taxon>
        <taxon>Arthropoda</taxon>
        <taxon>Hexapoda</taxon>
        <taxon>Insecta</taxon>
        <taxon>Pterygota</taxon>
        <taxon>Neoptera</taxon>
        <taxon>Endopterygota</taxon>
        <taxon>Coleoptera</taxon>
        <taxon>Polyphaga</taxon>
        <taxon>Cucujiformia</taxon>
        <taxon>Curculionidae</taxon>
        <taxon>Scolytinae</taxon>
        <taxon>Dendroctonus</taxon>
    </lineage>
</organism>
<feature type="transmembrane region" description="Helical" evidence="5">
    <location>
        <begin position="337"/>
        <end position="354"/>
    </location>
</feature>
<feature type="transmembrane region" description="Helical" evidence="5">
    <location>
        <begin position="60"/>
        <end position="88"/>
    </location>
</feature>
<dbReference type="Gene3D" id="3.30.750.24">
    <property type="entry name" value="STAS domain"/>
    <property type="match status" value="1"/>
</dbReference>
<feature type="transmembrane region" description="Helical" evidence="5">
    <location>
        <begin position="303"/>
        <end position="325"/>
    </location>
</feature>
<keyword evidence="4 5" id="KW-0472">Membrane</keyword>
<evidence type="ECO:0000256" key="2">
    <source>
        <dbReference type="ARBA" id="ARBA00022692"/>
    </source>
</evidence>
<reference evidence="9 10" key="1">
    <citation type="journal article" date="2013" name="Genome Biol.">
        <title>Draft genome of the mountain pine beetle, Dendroctonus ponderosae Hopkins, a major forest pest.</title>
        <authorList>
            <person name="Keeling C.I."/>
            <person name="Yuen M.M."/>
            <person name="Liao N.Y."/>
            <person name="Docking T.R."/>
            <person name="Chan S.K."/>
            <person name="Taylor G.A."/>
            <person name="Palmquist D.L."/>
            <person name="Jackman S.D."/>
            <person name="Nguyen A."/>
            <person name="Li M."/>
            <person name="Henderson H."/>
            <person name="Janes J.K."/>
            <person name="Zhao Y."/>
            <person name="Pandoh P."/>
            <person name="Moore R."/>
            <person name="Sperling F.A."/>
            <person name="Huber D.P."/>
            <person name="Birol I."/>
            <person name="Jones S.J."/>
            <person name="Bohlmann J."/>
        </authorList>
    </citation>
    <scope>NUCLEOTIDE SEQUENCE</scope>
</reference>
<evidence type="ECO:0000256" key="3">
    <source>
        <dbReference type="ARBA" id="ARBA00022989"/>
    </source>
</evidence>
<evidence type="ECO:0000313" key="8">
    <source>
        <dbReference type="EnsemblMetazoa" id="XP_019759136.1"/>
    </source>
</evidence>
<gene>
    <name evidence="8" type="primary">109537052</name>
    <name evidence="7" type="ORF">D910_07594</name>
</gene>
<dbReference type="GO" id="GO:0016020">
    <property type="term" value="C:membrane"/>
    <property type="evidence" value="ECO:0007669"/>
    <property type="project" value="UniProtKB-SubCell"/>
</dbReference>
<dbReference type="InterPro" id="IPR011547">
    <property type="entry name" value="SLC26A/SulP_dom"/>
</dbReference>
<name>U4UI02_DENPD</name>
<dbReference type="KEGG" id="dpa:109537052"/>
<dbReference type="SUPFAM" id="SSF52091">
    <property type="entry name" value="SpoIIaa-like"/>
    <property type="match status" value="1"/>
</dbReference>
<dbReference type="Proteomes" id="UP000019118">
    <property type="component" value="Unassembled WGS sequence"/>
</dbReference>
<dbReference type="Pfam" id="PF01740">
    <property type="entry name" value="STAS"/>
    <property type="match status" value="1"/>
</dbReference>
<feature type="transmembrane region" description="Helical" evidence="5">
    <location>
        <begin position="100"/>
        <end position="133"/>
    </location>
</feature>
<sequence>MQTSSAVNEPSPRRIDSAIIKKIVSNRFPIISWLPSYTIYLFFQDLLAGFTVGLTEIPQGIAYAIVAGLPSQYGLYSAIMGGFIYCIFGGCKDINVGPTAIMALIVQSSVTTMGPSGAILITFLSGIIIFMAGVLRLGFLVQFFSFPVISGFTTAAALSIASTQLKQLLGISGPASIFLDAWISLFKNIKETRKWDAILGFMTIFIVFAFREIKKYGSLKHKPEWSRNRNLLGNFLFIFSLAGNAVVVIGGTSIAYVAHNSYNATPFILTGDVAGGLPDLSLPPFSVTWNGTYYSFSAMLSEYGSTLAFCPIIAFLEHIAIVKAFSKGKIIDATQELMALGLSNIAGSLVQSMPVTGSFTRTAVNNASGARTTIAGVITSCMLLVALVLLTGAFKYIPKATLAGVIVVAMYYLCEFDAIPIMWRTKRLDLIPFFTTLMCCLLISLEYGIIIGIGINLTFILYDAARPKLYVERLMLQERIIYVIRPKASLYFTSAEFLREKMLKDCGESESLIVIDGEFVPSVDATVARGFFNLLQDLELRHQTVLFWNFNQTVTDICSGEHKKLGCFFRNGTLESVINDISKQSAIETTARNSDVQA</sequence>
<keyword evidence="3 5" id="KW-1133">Transmembrane helix</keyword>
<keyword evidence="2 5" id="KW-0812">Transmembrane</keyword>
<evidence type="ECO:0000313" key="9">
    <source>
        <dbReference type="Proteomes" id="UP000019118"/>
    </source>
</evidence>
<dbReference type="InterPro" id="IPR002645">
    <property type="entry name" value="STAS_dom"/>
</dbReference>
<evidence type="ECO:0000256" key="5">
    <source>
        <dbReference type="SAM" id="Phobius"/>
    </source>
</evidence>
<dbReference type="CDD" id="cd07042">
    <property type="entry name" value="STAS_SulP_like_sulfate_transporter"/>
    <property type="match status" value="1"/>
</dbReference>
<comment type="subcellular location">
    <subcellularLocation>
        <location evidence="1">Membrane</location>
        <topology evidence="1">Multi-pass membrane protein</topology>
    </subcellularLocation>
</comment>
<reference evidence="8" key="2">
    <citation type="submission" date="2024-08" db="UniProtKB">
        <authorList>
            <consortium name="EnsemblMetazoa"/>
        </authorList>
    </citation>
    <scope>IDENTIFICATION</scope>
</reference>
<feature type="domain" description="STAS" evidence="6">
    <location>
        <begin position="481"/>
        <end position="557"/>
    </location>
</feature>
<dbReference type="OrthoDB" id="288203at2759"/>
<feature type="transmembrane region" description="Helical" evidence="5">
    <location>
        <begin position="435"/>
        <end position="462"/>
    </location>
</feature>
<evidence type="ECO:0000259" key="6">
    <source>
        <dbReference type="PROSITE" id="PS50801"/>
    </source>
</evidence>
<dbReference type="EMBL" id="KB632225">
    <property type="protein sequence ID" value="ERL90241.1"/>
    <property type="molecule type" value="Genomic_DNA"/>
</dbReference>
<feature type="transmembrane region" description="Helical" evidence="5">
    <location>
        <begin position="139"/>
        <end position="161"/>
    </location>
</feature>
<proteinExistence type="predicted"/>
<dbReference type="STRING" id="77166.U4UI02"/>
<dbReference type="AlphaFoldDB" id="U4UI02"/>
<dbReference type="Proteomes" id="UP000030742">
    <property type="component" value="Unassembled WGS sequence"/>
</dbReference>
<dbReference type="PANTHER" id="PTHR11814">
    <property type="entry name" value="SULFATE TRANSPORTER"/>
    <property type="match status" value="1"/>
</dbReference>
<accession>U4UI02</accession>
<feature type="transmembrane region" description="Helical" evidence="5">
    <location>
        <begin position="192"/>
        <end position="210"/>
    </location>
</feature>
<dbReference type="GO" id="GO:0055085">
    <property type="term" value="P:transmembrane transport"/>
    <property type="evidence" value="ECO:0007669"/>
    <property type="project" value="InterPro"/>
</dbReference>
<dbReference type="Pfam" id="PF00916">
    <property type="entry name" value="Sulfate_transp"/>
    <property type="match status" value="1"/>
</dbReference>
<feature type="transmembrane region" description="Helical" evidence="5">
    <location>
        <begin position="168"/>
        <end position="186"/>
    </location>
</feature>
<evidence type="ECO:0000313" key="10">
    <source>
        <dbReference type="Proteomes" id="UP000030742"/>
    </source>
</evidence>